<organism evidence="1 2">
    <name type="scientific">Chromobacterium violaceum (strain ATCC 12472 / DSM 30191 / JCM 1249 / CCUG 213 / NBRC 12614 / NCIMB 9131 / NCTC 9757 / MK)</name>
    <dbReference type="NCBI Taxonomy" id="243365"/>
    <lineage>
        <taxon>Bacteria</taxon>
        <taxon>Pseudomonadati</taxon>
        <taxon>Pseudomonadota</taxon>
        <taxon>Betaproteobacteria</taxon>
        <taxon>Neisseriales</taxon>
        <taxon>Chromobacteriaceae</taxon>
        <taxon>Chromobacterium</taxon>
    </lineage>
</organism>
<gene>
    <name evidence="1" type="ordered locus">CV_3349</name>
</gene>
<keyword evidence="2" id="KW-1185">Reference proteome</keyword>
<evidence type="ECO:0000313" key="2">
    <source>
        <dbReference type="Proteomes" id="UP000001424"/>
    </source>
</evidence>
<reference evidence="1 2" key="1">
    <citation type="journal article" date="2003" name="Proc. Natl. Acad. Sci. U.S.A.">
        <title>The complete genome sequence of Chromobacterium violaceum reveals remarkable and exploitable bacterial adaptability.</title>
        <authorList>
            <person name="Vasconcelos A.T.R."/>
            <person name="de Almeida D.F."/>
            <person name="Almeida F.C."/>
            <person name="de Almeida L.G.P."/>
            <person name="de Almeida R."/>
            <person name="Goncalves J.A.A."/>
            <person name="Andrade E.M."/>
            <person name="Antonio R.V."/>
            <person name="Araripe J."/>
            <person name="de Araujo M.F.F."/>
            <person name="Filho S.A."/>
            <person name="Azevedo V."/>
            <person name="Batista A.J."/>
            <person name="Bataus L.A.M."/>
            <person name="Batista J.S."/>
            <person name="Belo A."/>
            <person name="vander Berg C."/>
            <person name="Blamey J."/>
            <person name="Bogo M."/>
            <person name="Bonato S."/>
            <person name="Bordignon J."/>
            <person name="Brito C.A."/>
            <person name="Brocchi M."/>
            <person name="Burity H.A."/>
            <person name="Camargo A.A."/>
            <person name="Cardoso D.D.P."/>
            <person name="Carneiro N.P."/>
            <person name="Carraro D.M."/>
            <person name="Carvalho C.M.B."/>
            <person name="Cascardo J.C.M."/>
            <person name="Cavada B.S."/>
            <person name="Chueire L.M.O."/>
            <person name="Pasa T.B.C."/>
            <person name="Duran N."/>
            <person name="Fagundes N."/>
            <person name="Falcao C.L."/>
            <person name="Fantinatti F."/>
            <person name="Farias I.P."/>
            <person name="Felipe M.S.S."/>
            <person name="Ferrari L.P."/>
            <person name="Ferro J.A."/>
            <person name="Ferro M.I.T."/>
            <person name="Franco G.R."/>
            <person name="Freitas N.S.A."/>
            <person name="Furlan L.R."/>
            <person name="Gazzinelli R.T."/>
            <person name="Gomes E.A."/>
            <person name="Goncalves P.R."/>
            <person name="Grangeiro T.B."/>
            <person name="Grattapaglia D."/>
            <person name="Grisard E.C."/>
            <person name="Guimaraes C.T."/>
            <person name="Hanna E.S."/>
            <person name="Hungria M."/>
            <person name="Jardim S.N."/>
            <person name="Laurino J."/>
            <person name="Leoi L.C.T."/>
            <person name="Fassarella L."/>
            <person name="Lima A."/>
            <person name="Loureiro M.F."/>
            <person name="Lyra M.C.P."/>
            <person name="Macedo M."/>
            <person name="Madeira H.M.F."/>
            <person name="Manfio G.P."/>
            <person name="Maranhao A.Q."/>
            <person name="Martins W.S."/>
            <person name="di Mauro S.M.Z."/>
            <person name="de Medeiros S.R.B."/>
            <person name="Meissner R.D.V."/>
            <person name="Menck C.F.M."/>
            <person name="Moreira M.A.M."/>
            <person name="Nascimento F.F."/>
            <person name="Nicolas M.F."/>
            <person name="Oliveira J.G."/>
            <person name="Oliveira S.C."/>
            <person name="Paixao R.F.C."/>
            <person name="Parente J.A."/>
            <person name="Pedrosa F.O."/>
            <person name="Pena S.J.D."/>
            <person name="Perreira J.O."/>
            <person name="Perreira M."/>
            <person name="Pinto L.S.R.C."/>
            <person name="Pinto L.S."/>
            <person name="Porto J.I.R."/>
            <person name="Potrich D.P."/>
            <person name="Neto C.E.R."/>
            <person name="Reis A.M.M."/>
            <person name="Rigo L.U."/>
            <person name="Rondinelli E."/>
            <person name="dos Santos E.B.P."/>
            <person name="Santos F.R."/>
            <person name="Schneider M.P.C."/>
            <person name="Seuanez H.N."/>
            <person name="Silva A.M.R."/>
            <person name="da Silva A.L.C."/>
            <person name="Silva D.W."/>
            <person name="Silva R."/>
            <person name="Simoes I.C."/>
            <person name="Simon D."/>
            <person name="Soares C.M.A."/>
            <person name="Soares R.B.A."/>
            <person name="Souza E.M."/>
            <person name="Souza K.R.L."/>
            <person name="Souza R.C."/>
            <person name="Steffens M.B.R."/>
            <person name="Steindel M."/>
            <person name="Teixeira S.R."/>
            <person name="Urmenyi T."/>
            <person name="Vettore A."/>
            <person name="Wassem R."/>
            <person name="Zaha A."/>
            <person name="Simpson A.J.G."/>
        </authorList>
    </citation>
    <scope>NUCLEOTIDE SEQUENCE [LARGE SCALE GENOMIC DNA]</scope>
    <source>
        <strain evidence="2">ATCC 12472 / DSM 30191 / JCM 1249 / NBRC 12614 / NCIMB 9131 / NCTC 9757</strain>
    </source>
</reference>
<proteinExistence type="predicted"/>
<dbReference type="EMBL" id="AE016825">
    <property type="protein sequence ID" value="AAQ61013.1"/>
    <property type="molecule type" value="Genomic_DNA"/>
</dbReference>
<evidence type="ECO:0000313" key="1">
    <source>
        <dbReference type="EMBL" id="AAQ61013.1"/>
    </source>
</evidence>
<dbReference type="HOGENOM" id="CLU_2750463_0_0_4"/>
<accession>Q7NSS1</accession>
<dbReference type="STRING" id="243365.CV_3349"/>
<protein>
    <submittedName>
        <fullName evidence="1">Uncharacterized protein</fullName>
    </submittedName>
</protein>
<dbReference type="Proteomes" id="UP000001424">
    <property type="component" value="Chromosome"/>
</dbReference>
<name>Q7NSS1_CHRVO</name>
<sequence>MSMPARGNPSNRLSIYPQQSRNNLVDKWRGVPVATAFDSACPKKWQAARNLFPRGCLNPVVGNKVWRLYR</sequence>
<dbReference type="KEGG" id="cvi:CV_3349"/>
<dbReference type="AlphaFoldDB" id="Q7NSS1"/>